<proteinExistence type="predicted"/>
<dbReference type="EMBL" id="LR797104">
    <property type="protein sequence ID" value="CAB4187415.1"/>
    <property type="molecule type" value="Genomic_DNA"/>
</dbReference>
<organism evidence="3">
    <name type="scientific">uncultured Caudovirales phage</name>
    <dbReference type="NCBI Taxonomy" id="2100421"/>
    <lineage>
        <taxon>Viruses</taxon>
        <taxon>Duplodnaviria</taxon>
        <taxon>Heunggongvirae</taxon>
        <taxon>Uroviricota</taxon>
        <taxon>Caudoviricetes</taxon>
        <taxon>Peduoviridae</taxon>
        <taxon>Maltschvirus</taxon>
        <taxon>Maltschvirus maltsch</taxon>
    </lineage>
</organism>
<evidence type="ECO:0000313" key="4">
    <source>
        <dbReference type="EMBL" id="CAB4187415.1"/>
    </source>
</evidence>
<evidence type="ECO:0000313" key="1">
    <source>
        <dbReference type="EMBL" id="CAB4146771.1"/>
    </source>
</evidence>
<dbReference type="EMBL" id="LR796951">
    <property type="protein sequence ID" value="CAB4177513.1"/>
    <property type="molecule type" value="Genomic_DNA"/>
</dbReference>
<protein>
    <submittedName>
        <fullName evidence="3">Uncharacterized protein</fullName>
    </submittedName>
</protein>
<name>A0A6J5PZX0_9CAUD</name>
<reference evidence="3" key="1">
    <citation type="submission" date="2020-05" db="EMBL/GenBank/DDBJ databases">
        <authorList>
            <person name="Chiriac C."/>
            <person name="Salcher M."/>
            <person name="Ghai R."/>
            <person name="Kavagutti S V."/>
        </authorList>
    </citation>
    <scope>NUCLEOTIDE SEQUENCE</scope>
</reference>
<accession>A0A6J5PZX0</accession>
<dbReference type="EMBL" id="LR796764">
    <property type="protein sequence ID" value="CAB4164458.1"/>
    <property type="molecule type" value="Genomic_DNA"/>
</dbReference>
<gene>
    <name evidence="3" type="ORF">UFOVP1003_4</name>
    <name evidence="4" type="ORF">UFOVP1153_20</name>
    <name evidence="1" type="ORF">UFOVP493_20</name>
    <name evidence="2" type="ORF">UFOVP829_42</name>
</gene>
<dbReference type="EMBL" id="LR796473">
    <property type="protein sequence ID" value="CAB4146771.1"/>
    <property type="molecule type" value="Genomic_DNA"/>
</dbReference>
<sequence>MKTQTINAKAIIDKRGHHLHGASVVILRFCGPDIYGVKEAFTNRPDDFETVGPEFLFNGWELRLEKKVIDTSPTPETMQKPLSHEFIAAMRPSIDECSSELLRVYFYQLLGEIDRLQKIVDDTDREHCKW</sequence>
<evidence type="ECO:0000313" key="3">
    <source>
        <dbReference type="EMBL" id="CAB4177513.1"/>
    </source>
</evidence>
<evidence type="ECO:0000313" key="2">
    <source>
        <dbReference type="EMBL" id="CAB4164458.1"/>
    </source>
</evidence>